<keyword evidence="7" id="KW-0698">rRNA processing</keyword>
<keyword evidence="6 7" id="KW-0862">Zinc</keyword>
<feature type="binding site" evidence="7">
    <location>
        <position position="154"/>
    </location>
    <ligand>
        <name>Zn(2+)</name>
        <dbReference type="ChEBI" id="CHEBI:29105"/>
        <note>catalytic</note>
    </ligand>
</feature>
<accession>A0A839SYB7</accession>
<evidence type="ECO:0000256" key="2">
    <source>
        <dbReference type="ARBA" id="ARBA00022722"/>
    </source>
</evidence>
<reference evidence="8 9" key="1">
    <citation type="submission" date="2020-08" db="EMBL/GenBank/DDBJ databases">
        <title>Genomic Encyclopedia of Type Strains, Phase III (KMG-III): the genomes of soil and plant-associated and newly described type strains.</title>
        <authorList>
            <person name="Whitman W."/>
        </authorList>
    </citation>
    <scope>NUCLEOTIDE SEQUENCE [LARGE SCALE GENOMIC DNA]</scope>
    <source>
        <strain evidence="8 9">CECT 8803</strain>
    </source>
</reference>
<evidence type="ECO:0000256" key="4">
    <source>
        <dbReference type="ARBA" id="ARBA00022759"/>
    </source>
</evidence>
<dbReference type="RefSeq" id="WP_183417379.1">
    <property type="nucleotide sequence ID" value="NZ_JACHXA010000009.1"/>
</dbReference>
<comment type="similarity">
    <text evidence="1 7">Belongs to the endoribonuclease YbeY family.</text>
</comment>
<dbReference type="NCBIfam" id="TIGR00043">
    <property type="entry name" value="rRNA maturation RNase YbeY"/>
    <property type="match status" value="1"/>
</dbReference>
<keyword evidence="2 7" id="KW-0540">Nuclease</keyword>
<dbReference type="AlphaFoldDB" id="A0A839SYB7"/>
<evidence type="ECO:0000313" key="9">
    <source>
        <dbReference type="Proteomes" id="UP000581135"/>
    </source>
</evidence>
<gene>
    <name evidence="7" type="primary">ybeY</name>
    <name evidence="8" type="ORF">FHR98_002854</name>
</gene>
<dbReference type="SUPFAM" id="SSF55486">
    <property type="entry name" value="Metalloproteases ('zincins'), catalytic domain"/>
    <property type="match status" value="1"/>
</dbReference>
<dbReference type="PROSITE" id="PS01306">
    <property type="entry name" value="UPF0054"/>
    <property type="match status" value="1"/>
</dbReference>
<proteinExistence type="inferred from homology"/>
<comment type="subcellular location">
    <subcellularLocation>
        <location evidence="7">Cytoplasm</location>
    </subcellularLocation>
</comment>
<dbReference type="EC" id="3.1.-.-" evidence="7"/>
<dbReference type="InterPro" id="IPR002036">
    <property type="entry name" value="YbeY"/>
</dbReference>
<keyword evidence="9" id="KW-1185">Reference proteome</keyword>
<name>A0A839SYB7_9PROT</name>
<evidence type="ECO:0000256" key="6">
    <source>
        <dbReference type="ARBA" id="ARBA00022833"/>
    </source>
</evidence>
<dbReference type="InterPro" id="IPR020549">
    <property type="entry name" value="YbeY_CS"/>
</dbReference>
<keyword evidence="3 7" id="KW-0479">Metal-binding</keyword>
<comment type="cofactor">
    <cofactor evidence="7">
        <name>Zn(2+)</name>
        <dbReference type="ChEBI" id="CHEBI:29105"/>
    </cofactor>
    <text evidence="7">Binds 1 zinc ion.</text>
</comment>
<evidence type="ECO:0000256" key="5">
    <source>
        <dbReference type="ARBA" id="ARBA00022801"/>
    </source>
</evidence>
<dbReference type="GO" id="GO:0005737">
    <property type="term" value="C:cytoplasm"/>
    <property type="evidence" value="ECO:0007669"/>
    <property type="project" value="UniProtKB-SubCell"/>
</dbReference>
<dbReference type="GO" id="GO:0006364">
    <property type="term" value="P:rRNA processing"/>
    <property type="evidence" value="ECO:0007669"/>
    <property type="project" value="UniProtKB-UniRule"/>
</dbReference>
<dbReference type="GO" id="GO:0004521">
    <property type="term" value="F:RNA endonuclease activity"/>
    <property type="evidence" value="ECO:0007669"/>
    <property type="project" value="UniProtKB-UniRule"/>
</dbReference>
<dbReference type="GO" id="GO:0004222">
    <property type="term" value="F:metalloendopeptidase activity"/>
    <property type="evidence" value="ECO:0007669"/>
    <property type="project" value="InterPro"/>
</dbReference>
<keyword evidence="7" id="KW-0690">Ribosome biogenesis</keyword>
<feature type="binding site" evidence="7">
    <location>
        <position position="144"/>
    </location>
    <ligand>
        <name>Zn(2+)</name>
        <dbReference type="ChEBI" id="CHEBI:29105"/>
        <note>catalytic</note>
    </ligand>
</feature>
<keyword evidence="7" id="KW-0963">Cytoplasm</keyword>
<keyword evidence="5 7" id="KW-0378">Hydrolase</keyword>
<dbReference type="GO" id="GO:0008270">
    <property type="term" value="F:zinc ion binding"/>
    <property type="evidence" value="ECO:0007669"/>
    <property type="project" value="UniProtKB-UniRule"/>
</dbReference>
<dbReference type="PANTHER" id="PTHR46986:SF1">
    <property type="entry name" value="ENDORIBONUCLEASE YBEY, CHLOROPLASTIC"/>
    <property type="match status" value="1"/>
</dbReference>
<dbReference type="Gene3D" id="3.40.390.30">
    <property type="entry name" value="Metalloproteases ('zincins'), catalytic domain"/>
    <property type="match status" value="1"/>
</dbReference>
<organism evidence="8 9">
    <name type="scientific">Limibacillus halophilus</name>
    <dbReference type="NCBI Taxonomy" id="1579333"/>
    <lineage>
        <taxon>Bacteria</taxon>
        <taxon>Pseudomonadati</taxon>
        <taxon>Pseudomonadota</taxon>
        <taxon>Alphaproteobacteria</taxon>
        <taxon>Rhodospirillales</taxon>
        <taxon>Rhodovibrionaceae</taxon>
        <taxon>Limibacillus</taxon>
    </lineage>
</organism>
<dbReference type="Proteomes" id="UP000581135">
    <property type="component" value="Unassembled WGS sequence"/>
</dbReference>
<dbReference type="PANTHER" id="PTHR46986">
    <property type="entry name" value="ENDORIBONUCLEASE YBEY, CHLOROPLASTIC"/>
    <property type="match status" value="1"/>
</dbReference>
<comment type="caution">
    <text evidence="8">The sequence shown here is derived from an EMBL/GenBank/DDBJ whole genome shotgun (WGS) entry which is preliminary data.</text>
</comment>
<evidence type="ECO:0000256" key="7">
    <source>
        <dbReference type="HAMAP-Rule" id="MF_00009"/>
    </source>
</evidence>
<feature type="binding site" evidence="7">
    <location>
        <position position="148"/>
    </location>
    <ligand>
        <name>Zn(2+)</name>
        <dbReference type="ChEBI" id="CHEBI:29105"/>
        <note>catalytic</note>
    </ligand>
</feature>
<evidence type="ECO:0000256" key="1">
    <source>
        <dbReference type="ARBA" id="ARBA00010875"/>
    </source>
</evidence>
<dbReference type="InterPro" id="IPR023091">
    <property type="entry name" value="MetalPrtase_cat_dom_sf_prd"/>
</dbReference>
<sequence>MNDDPDSSIDSPVLLELDIVFHSGDWQAKIGSVEEDAKQAVTETLRTEQRISDSQQVAAEICICLADDPFLQDLNARYRGKDQPTNVLSFPQFDLHAQDAPPSMPLGAGPLLLGDIVLSLDTLQREAAADGKALRDHFLHLVVHGTLHLLGHDHEAPEEATAMESLERRILARLGVSDPYLDESEPAALAARNVM</sequence>
<protein>
    <recommendedName>
        <fullName evidence="7">Endoribonuclease YbeY</fullName>
        <ecNumber evidence="7">3.1.-.-</ecNumber>
    </recommendedName>
</protein>
<dbReference type="EMBL" id="JACHXA010000009">
    <property type="protein sequence ID" value="MBB3066546.1"/>
    <property type="molecule type" value="Genomic_DNA"/>
</dbReference>
<dbReference type="Pfam" id="PF02130">
    <property type="entry name" value="YbeY"/>
    <property type="match status" value="1"/>
</dbReference>
<dbReference type="HAMAP" id="MF_00009">
    <property type="entry name" value="Endoribonucl_YbeY"/>
    <property type="match status" value="1"/>
</dbReference>
<evidence type="ECO:0000313" key="8">
    <source>
        <dbReference type="EMBL" id="MBB3066546.1"/>
    </source>
</evidence>
<keyword evidence="4 7" id="KW-0255">Endonuclease</keyword>
<comment type="function">
    <text evidence="7">Single strand-specific metallo-endoribonuclease involved in late-stage 70S ribosome quality control and in maturation of the 3' terminus of the 16S rRNA.</text>
</comment>
<evidence type="ECO:0000256" key="3">
    <source>
        <dbReference type="ARBA" id="ARBA00022723"/>
    </source>
</evidence>